<evidence type="ECO:0000313" key="3">
    <source>
        <dbReference type="EMBL" id="CAE0034758.1"/>
    </source>
</evidence>
<protein>
    <recommendedName>
        <fullName evidence="2">Pyrroloquinoline quinone-dependent pyranose dehydrogenase beta-propeller domain-containing protein</fullName>
    </recommendedName>
</protein>
<dbReference type="AlphaFoldDB" id="A0A7S2ZBF2"/>
<name>A0A7S2ZBF2_9RHOD</name>
<gene>
    <name evidence="3" type="ORF">RMAR00112_LOCUS2704</name>
</gene>
<keyword evidence="1" id="KW-0732">Signal</keyword>
<sequence length="464" mass="50799">MFRTNLFICGLVILCSSSWVYCHEGGCGDRLAIPGGTMQEGYCSFKYTEVADARSLAQDSEGNILVIERGTGSLVLLYPPPSADQTLKDVQKVVLIQGLGLNHSILIDESERALASGGPYVFVSSEDTVYRYTYNPQEKRAESQHVVVKNIPRGGHSTRSLALDDQGRLYVATGSLGNVDPTPVRSNLKRISQEAIEAGDNDWDTLEMFASGLRNEVGLGFDSRGVLWGVENGADQLIRDDIGGDIHNDNPCEEINQFTSAGKFYGYPYCFSEGILDNGFGKGKMTQWAWPATFPEASFTDEDCRNEELVKRPAYCLPAHWAPLGFAFQPPSGDDVEFPFPSDGEGDMIVFSHGSWNRNPPSGYAVARVKFDISTGMPTGDDYELIHDFLETRSVRPVDGIFLKDGTLLYTSDSSNELIAIRHSPTDGDQPPAPVPQEICFPGSSTVELEGSVQILLWECSASL</sequence>
<evidence type="ECO:0000259" key="2">
    <source>
        <dbReference type="Pfam" id="PF22807"/>
    </source>
</evidence>
<dbReference type="Pfam" id="PF22807">
    <property type="entry name" value="TrAA12"/>
    <property type="match status" value="1"/>
</dbReference>
<dbReference type="Gene3D" id="2.120.10.30">
    <property type="entry name" value="TolB, C-terminal domain"/>
    <property type="match status" value="1"/>
</dbReference>
<reference evidence="3" key="1">
    <citation type="submission" date="2021-01" db="EMBL/GenBank/DDBJ databases">
        <authorList>
            <person name="Corre E."/>
            <person name="Pelletier E."/>
            <person name="Niang G."/>
            <person name="Scheremetjew M."/>
            <person name="Finn R."/>
            <person name="Kale V."/>
            <person name="Holt S."/>
            <person name="Cochrane G."/>
            <person name="Meng A."/>
            <person name="Brown T."/>
            <person name="Cohen L."/>
        </authorList>
    </citation>
    <scope>NUCLEOTIDE SEQUENCE</scope>
    <source>
        <strain evidence="3">CCMP 769</strain>
    </source>
</reference>
<dbReference type="InterPro" id="IPR011041">
    <property type="entry name" value="Quinoprot_gluc/sorb_DH_b-prop"/>
</dbReference>
<feature type="domain" description="Pyrroloquinoline quinone-dependent pyranose dehydrogenase beta-propeller" evidence="2">
    <location>
        <begin position="41"/>
        <end position="423"/>
    </location>
</feature>
<proteinExistence type="predicted"/>
<dbReference type="SUPFAM" id="SSF50952">
    <property type="entry name" value="Soluble quinoprotein glucose dehydrogenase"/>
    <property type="match status" value="1"/>
</dbReference>
<organism evidence="3">
    <name type="scientific">Rhodosorus marinus</name>
    <dbReference type="NCBI Taxonomy" id="101924"/>
    <lineage>
        <taxon>Eukaryota</taxon>
        <taxon>Rhodophyta</taxon>
        <taxon>Stylonematophyceae</taxon>
        <taxon>Stylonematales</taxon>
        <taxon>Stylonemataceae</taxon>
        <taxon>Rhodosorus</taxon>
    </lineage>
</organism>
<dbReference type="InterPro" id="IPR011042">
    <property type="entry name" value="6-blade_b-propeller_TolB-like"/>
</dbReference>
<feature type="signal peptide" evidence="1">
    <location>
        <begin position="1"/>
        <end position="22"/>
    </location>
</feature>
<feature type="chain" id="PRO_5031404577" description="Pyrroloquinoline quinone-dependent pyranose dehydrogenase beta-propeller domain-containing protein" evidence="1">
    <location>
        <begin position="23"/>
        <end position="464"/>
    </location>
</feature>
<dbReference type="EMBL" id="HBHW01003753">
    <property type="protein sequence ID" value="CAE0034758.1"/>
    <property type="molecule type" value="Transcribed_RNA"/>
</dbReference>
<accession>A0A7S2ZBF2</accession>
<evidence type="ECO:0000256" key="1">
    <source>
        <dbReference type="SAM" id="SignalP"/>
    </source>
</evidence>
<dbReference type="InterPro" id="IPR054539">
    <property type="entry name" value="Beta-prop_PDH"/>
</dbReference>